<dbReference type="InterPro" id="IPR051162">
    <property type="entry name" value="T4SS_component"/>
</dbReference>
<feature type="region of interest" description="Disordered" evidence="1">
    <location>
        <begin position="812"/>
        <end position="846"/>
    </location>
</feature>
<name>A0A4U8Q456_9FIRM</name>
<dbReference type="PIRSF" id="PIRSF015040">
    <property type="entry name" value="ATPase_SAG2001_prd"/>
    <property type="match status" value="1"/>
</dbReference>
<dbReference type="AlphaFoldDB" id="A0A4U8Q456"/>
<proteinExistence type="predicted"/>
<dbReference type="Gene3D" id="3.40.50.300">
    <property type="entry name" value="P-loop containing nucleotide triphosphate hydrolases"/>
    <property type="match status" value="2"/>
</dbReference>
<protein>
    <submittedName>
        <fullName evidence="2">Type-IV secretion system protein TraC</fullName>
    </submittedName>
</protein>
<dbReference type="Proteomes" id="UP000306509">
    <property type="component" value="Unassembled WGS sequence"/>
</dbReference>
<dbReference type="PANTHER" id="PTHR30121">
    <property type="entry name" value="UNCHARACTERIZED PROTEIN YJGR-RELATED"/>
    <property type="match status" value="1"/>
</dbReference>
<dbReference type="SUPFAM" id="SSF52540">
    <property type="entry name" value="P-loop containing nucleoside triphosphate hydrolases"/>
    <property type="match status" value="1"/>
</dbReference>
<evidence type="ECO:0000256" key="1">
    <source>
        <dbReference type="SAM" id="MobiDB-lite"/>
    </source>
</evidence>
<feature type="compositionally biased region" description="Basic and acidic residues" evidence="1">
    <location>
        <begin position="812"/>
        <end position="834"/>
    </location>
</feature>
<reference evidence="2 3" key="1">
    <citation type="journal article" date="2019" name="Anaerobe">
        <title>Detection of Robinsoniella peoriensis in multiple bone samples of a trauma patient.</title>
        <authorList>
            <person name="Schrottner P."/>
            <person name="Hartwich K."/>
            <person name="Bunk B."/>
            <person name="Schober I."/>
            <person name="Helbig S."/>
            <person name="Rudolph W.W."/>
            <person name="Gunzer F."/>
        </authorList>
    </citation>
    <scope>NUCLEOTIDE SEQUENCE [LARGE SCALE GENOMIC DNA]</scope>
    <source>
        <strain evidence="2 3">DSM 106044</strain>
    </source>
</reference>
<evidence type="ECO:0000313" key="2">
    <source>
        <dbReference type="EMBL" id="TLC99168.1"/>
    </source>
</evidence>
<dbReference type="InterPro" id="IPR027417">
    <property type="entry name" value="P-loop_NTPase"/>
</dbReference>
<dbReference type="Pfam" id="PF12846">
    <property type="entry name" value="AAA_10"/>
    <property type="match status" value="1"/>
</dbReference>
<sequence length="846" mass="97185">MFPIKYIEDNLVFNHDGECFAYYEMNPYNYSFLSPEQKMQVSDRFRQLVAQSRNGKIHALVIGTQSSVKTIQEKSKRGIKGDLKEFTEDLIDMQTEVFEEENQNGNQTDYRFFIGFKLMKNKEEQNLFTYLKDFQKVLMEFIHSVNTELMGEFVVMDDAEVNRYRAMEGLLRTKISRRFSFRSLTKDDYGYILEYLYGQQEDVFEEFTYPMETWKFNRKTLVKKYDLIRPARCEIHENRRYFKITTEKKELYVSCFTVSSITSELEFPSSELLYYQRQGLGFPVDVSLNVDIIPNFQAKKTVRNKKKELKDLDNHAYISGNETSQNIIDALEDVDELEADLETTKDSMYKLSYVIRVTADSKEELQERCEIVRDYYDDANIKLVRPLGDMIGLHEEFLPSGKRFENDYVQYVTSDFLSGLGFGASQILGEKDGIYIGDNLETGERVYVRPDLACQGVAGAVTNALAVAILGSLGWGKSMLFKLLMYYMTCRGGKALIIDPKGEYKKLKEDFPELAGEINAIEITNEKKNNGMLDPFVIMNTVEDGADLAKTILSFLLGIKQRTDGERYSTLSNAIDSVGKRDKRGLLFVIDELMKKGTETAITLAEYLNAIRSSHFGNLLFSDGTVERSINMENQLNIVSIEKLILPDQSTELDNYTLDELLSISMLMVISSYALDFIHMERETYKMVGLDEAWTILQVPQGKALANKLVRQGRSMNAGVWFMTHNTVDLSDETMKNNIGLKFAFHSSDTDEIKKTLAFFHLDTEDKGNQDMIFNLGKGQCLMQDLYGRVGIVQIRVLFDYLFEGFDTRPPQEKEKDIIKEDKSTDTRESEAADTRSGSTEPAELR</sequence>
<evidence type="ECO:0000313" key="3">
    <source>
        <dbReference type="Proteomes" id="UP000306509"/>
    </source>
</evidence>
<comment type="caution">
    <text evidence="2">The sequence shown here is derived from an EMBL/GenBank/DDBJ whole genome shotgun (WGS) entry which is preliminary data.</text>
</comment>
<gene>
    <name evidence="2" type="ORF">DSM106044_03946</name>
</gene>
<dbReference type="EMBL" id="QGQD01000074">
    <property type="protein sequence ID" value="TLC99168.1"/>
    <property type="molecule type" value="Genomic_DNA"/>
</dbReference>
<dbReference type="InterPro" id="IPR016628">
    <property type="entry name" value="ATPase_SAG2001_prd"/>
</dbReference>
<organism evidence="2 3">
    <name type="scientific">Robinsoniella peoriensis</name>
    <dbReference type="NCBI Taxonomy" id="180332"/>
    <lineage>
        <taxon>Bacteria</taxon>
        <taxon>Bacillati</taxon>
        <taxon>Bacillota</taxon>
        <taxon>Clostridia</taxon>
        <taxon>Lachnospirales</taxon>
        <taxon>Lachnospiraceae</taxon>
        <taxon>Robinsoniella</taxon>
    </lineage>
</organism>
<dbReference type="PANTHER" id="PTHR30121:SF6">
    <property type="entry name" value="SLR6007 PROTEIN"/>
    <property type="match status" value="1"/>
</dbReference>
<keyword evidence="3" id="KW-1185">Reference proteome</keyword>
<accession>A0A4U8Q456</accession>